<evidence type="ECO:0000313" key="3">
    <source>
        <dbReference type="EMBL" id="MDO4842146.1"/>
    </source>
</evidence>
<dbReference type="Proteomes" id="UP001168575">
    <property type="component" value="Unassembled WGS sequence"/>
</dbReference>
<keyword evidence="1 3" id="KW-0808">Transferase</keyword>
<evidence type="ECO:0000313" key="4">
    <source>
        <dbReference type="Proteomes" id="UP001168575"/>
    </source>
</evidence>
<dbReference type="InterPro" id="IPR001986">
    <property type="entry name" value="Enolpyruvate_Tfrase_dom"/>
</dbReference>
<dbReference type="InterPro" id="IPR023193">
    <property type="entry name" value="EPSP_synthase_CS"/>
</dbReference>
<accession>A0AA43RJT6</accession>
<feature type="domain" description="Enolpyruvate transferase" evidence="2">
    <location>
        <begin position="10"/>
        <end position="279"/>
    </location>
</feature>
<comment type="caution">
    <text evidence="3">The sequence shown here is derived from an EMBL/GenBank/DDBJ whole genome shotgun (WGS) entry which is preliminary data.</text>
</comment>
<gene>
    <name evidence="3" type="ORF">Q3982_05665</name>
</gene>
<evidence type="ECO:0000256" key="1">
    <source>
        <dbReference type="ARBA" id="ARBA00022679"/>
    </source>
</evidence>
<proteinExistence type="predicted"/>
<dbReference type="GO" id="GO:0003866">
    <property type="term" value="F:3-phosphoshikimate 1-carboxyvinyltransferase activity"/>
    <property type="evidence" value="ECO:0007669"/>
    <property type="project" value="UniProtKB-EC"/>
</dbReference>
<sequence length="295" mass="31574">VEFTPPWQFPILISGKLQSGNYSLKGNVSSQFVTGMLFALPLLDGDSTLRLIPPVESRSYIDMTLDTLKKFGIEIKEEDNTFYIKGNQQYTSPEAVTVEGDWSNAAFFLTAGAIAGSVTVTGLDENSLQGDREILSVLERMGAKIERSENSITVSRGGLTGIPVDAGNIPDLIPVISVAAASADSGVTVISNAERLRLKESDRLAAISECLNNIGNVNAETDDGIVVWSGEKIAGGNVFSFYDHRIVMSMAIASTASSGDIIIRDAEAVNKSYPTFFDDFKALGGICDVIDTQGE</sequence>
<name>A0AA43RJT6_9ACTN</name>
<reference evidence="3" key="1">
    <citation type="submission" date="2023-07" db="EMBL/GenBank/DDBJ databases">
        <title>Between Cages and Wild: Unraveling the Impact of Captivity on Animal Microbiomes and Antimicrobial Resistance.</title>
        <authorList>
            <person name="Schmartz G.P."/>
            <person name="Rehner J."/>
            <person name="Schuff M.J."/>
            <person name="Becker S.L."/>
            <person name="Kravczyk M."/>
            <person name="Gurevich A."/>
            <person name="Francke R."/>
            <person name="Mueller R."/>
            <person name="Keller V."/>
            <person name="Keller A."/>
        </authorList>
    </citation>
    <scope>NUCLEOTIDE SEQUENCE</scope>
    <source>
        <strain evidence="3">S12M_St_49</strain>
    </source>
</reference>
<dbReference type="InterPro" id="IPR013792">
    <property type="entry name" value="RNA3'P_cycl/enolpyr_Trfase_a/b"/>
</dbReference>
<dbReference type="EMBL" id="JAUMVS010000102">
    <property type="protein sequence ID" value="MDO4842146.1"/>
    <property type="molecule type" value="Genomic_DNA"/>
</dbReference>
<dbReference type="InterPro" id="IPR036968">
    <property type="entry name" value="Enolpyruvate_Tfrase_sf"/>
</dbReference>
<protein>
    <submittedName>
        <fullName evidence="3">3-phosphoshikimate 1-carboxyvinyltransferase</fullName>
        <ecNumber evidence="3">2.5.1.19</ecNumber>
    </submittedName>
</protein>
<dbReference type="PANTHER" id="PTHR21090:SF5">
    <property type="entry name" value="PENTAFUNCTIONAL AROM POLYPEPTIDE"/>
    <property type="match status" value="1"/>
</dbReference>
<dbReference type="GO" id="GO:0009423">
    <property type="term" value="P:chorismate biosynthetic process"/>
    <property type="evidence" value="ECO:0007669"/>
    <property type="project" value="TreeGrafter"/>
</dbReference>
<dbReference type="PROSITE" id="PS00885">
    <property type="entry name" value="EPSP_SYNTHASE_2"/>
    <property type="match status" value="1"/>
</dbReference>
<dbReference type="Gene3D" id="3.65.10.10">
    <property type="entry name" value="Enolpyruvate transferase domain"/>
    <property type="match status" value="2"/>
</dbReference>
<dbReference type="AlphaFoldDB" id="A0AA43RJT6"/>
<organism evidence="3 4">
    <name type="scientific">Phoenicibacter congonensis</name>
    <dbReference type="NCBI Taxonomy" id="1944646"/>
    <lineage>
        <taxon>Bacteria</taxon>
        <taxon>Bacillati</taxon>
        <taxon>Actinomycetota</taxon>
        <taxon>Coriobacteriia</taxon>
        <taxon>Eggerthellales</taxon>
        <taxon>Eggerthellaceae</taxon>
        <taxon>Phoenicibacter</taxon>
    </lineage>
</organism>
<dbReference type="PANTHER" id="PTHR21090">
    <property type="entry name" value="AROM/DEHYDROQUINATE SYNTHASE"/>
    <property type="match status" value="1"/>
</dbReference>
<keyword evidence="4" id="KW-1185">Reference proteome</keyword>
<dbReference type="EC" id="2.5.1.19" evidence="3"/>
<evidence type="ECO:0000259" key="2">
    <source>
        <dbReference type="Pfam" id="PF00275"/>
    </source>
</evidence>
<dbReference type="SUPFAM" id="SSF55205">
    <property type="entry name" value="EPT/RTPC-like"/>
    <property type="match status" value="1"/>
</dbReference>
<dbReference type="Pfam" id="PF00275">
    <property type="entry name" value="EPSP_synthase"/>
    <property type="match status" value="1"/>
</dbReference>
<feature type="non-terminal residue" evidence="3">
    <location>
        <position position="1"/>
    </location>
</feature>